<keyword evidence="4" id="KW-1185">Reference proteome</keyword>
<feature type="region of interest" description="Disordered" evidence="1">
    <location>
        <begin position="67"/>
        <end position="193"/>
    </location>
</feature>
<organism evidence="3 4">
    <name type="scientific">Rhodoblastus acidophilus</name>
    <name type="common">Rhodopseudomonas acidophila</name>
    <dbReference type="NCBI Taxonomy" id="1074"/>
    <lineage>
        <taxon>Bacteria</taxon>
        <taxon>Pseudomonadati</taxon>
        <taxon>Pseudomonadota</taxon>
        <taxon>Alphaproteobacteria</taxon>
        <taxon>Hyphomicrobiales</taxon>
        <taxon>Rhodoblastaceae</taxon>
        <taxon>Rhodoblastus</taxon>
    </lineage>
</organism>
<feature type="compositionally biased region" description="Basic and acidic residues" evidence="1">
    <location>
        <begin position="1"/>
        <end position="10"/>
    </location>
</feature>
<name>A0A212SGZ0_RHOAC</name>
<reference evidence="4" key="1">
    <citation type="submission" date="2017-06" db="EMBL/GenBank/DDBJ databases">
        <authorList>
            <person name="Varghese N."/>
            <person name="Submissions S."/>
        </authorList>
    </citation>
    <scope>NUCLEOTIDE SEQUENCE [LARGE SCALE GENOMIC DNA]</scope>
    <source>
        <strain evidence="4">DSM 137</strain>
    </source>
</reference>
<feature type="compositionally biased region" description="Basic residues" evidence="1">
    <location>
        <begin position="82"/>
        <end position="93"/>
    </location>
</feature>
<evidence type="ECO:0000313" key="4">
    <source>
        <dbReference type="Proteomes" id="UP000198418"/>
    </source>
</evidence>
<evidence type="ECO:0000256" key="1">
    <source>
        <dbReference type="SAM" id="MobiDB-lite"/>
    </source>
</evidence>
<keyword evidence="2" id="KW-1133">Transmembrane helix</keyword>
<dbReference type="EMBL" id="FYDG01000043">
    <property type="protein sequence ID" value="SNB85038.1"/>
    <property type="molecule type" value="Genomic_DNA"/>
</dbReference>
<protein>
    <submittedName>
        <fullName evidence="3">Uncharacterized protein</fullName>
    </submittedName>
</protein>
<gene>
    <name evidence="3" type="ORF">SAMN06265338_1436</name>
</gene>
<feature type="transmembrane region" description="Helical" evidence="2">
    <location>
        <begin position="44"/>
        <end position="66"/>
    </location>
</feature>
<dbReference type="Proteomes" id="UP000198418">
    <property type="component" value="Unassembled WGS sequence"/>
</dbReference>
<evidence type="ECO:0000256" key="2">
    <source>
        <dbReference type="SAM" id="Phobius"/>
    </source>
</evidence>
<keyword evidence="2" id="KW-0472">Membrane</keyword>
<dbReference type="AlphaFoldDB" id="A0A212SGZ0"/>
<evidence type="ECO:0000313" key="3">
    <source>
        <dbReference type="EMBL" id="SNB85038.1"/>
    </source>
</evidence>
<sequence length="193" mass="21308">MACILKGDHTSRRRAVREPSPLAGRRGCLSPGLFPLWLTIAAEAGAVGLMPGATFGMAIAASRALLRSSRRKRPPPPPSKGAGRRSSRRRRLRPNNGRRSQPQIRPRATMRVAHVVSPPFHRGRRAAFPSRCPGGARRSRRSSSRVASRSKSGDQRRHAPVGNRPRLGRLNVMTRPRQARQGGRGQRKPFQCD</sequence>
<keyword evidence="2" id="KW-0812">Transmembrane</keyword>
<proteinExistence type="predicted"/>
<feature type="region of interest" description="Disordered" evidence="1">
    <location>
        <begin position="1"/>
        <end position="24"/>
    </location>
</feature>
<accession>A0A212SGZ0</accession>